<evidence type="ECO:0000313" key="1">
    <source>
        <dbReference type="EMBL" id="RVW72412.1"/>
    </source>
</evidence>
<dbReference type="Proteomes" id="UP000288805">
    <property type="component" value="Unassembled WGS sequence"/>
</dbReference>
<proteinExistence type="predicted"/>
<organism evidence="1 2">
    <name type="scientific">Vitis vinifera</name>
    <name type="common">Grape</name>
    <dbReference type="NCBI Taxonomy" id="29760"/>
    <lineage>
        <taxon>Eukaryota</taxon>
        <taxon>Viridiplantae</taxon>
        <taxon>Streptophyta</taxon>
        <taxon>Embryophyta</taxon>
        <taxon>Tracheophyta</taxon>
        <taxon>Spermatophyta</taxon>
        <taxon>Magnoliopsida</taxon>
        <taxon>eudicotyledons</taxon>
        <taxon>Gunneridae</taxon>
        <taxon>Pentapetalae</taxon>
        <taxon>rosids</taxon>
        <taxon>Vitales</taxon>
        <taxon>Vitaceae</taxon>
        <taxon>Viteae</taxon>
        <taxon>Vitis</taxon>
    </lineage>
</organism>
<reference evidence="1 2" key="1">
    <citation type="journal article" date="2018" name="PLoS Genet.">
        <title>Population sequencing reveals clonal diversity and ancestral inbreeding in the grapevine cultivar Chardonnay.</title>
        <authorList>
            <person name="Roach M.J."/>
            <person name="Johnson D.L."/>
            <person name="Bohlmann J."/>
            <person name="van Vuuren H.J."/>
            <person name="Jones S.J."/>
            <person name="Pretorius I.S."/>
            <person name="Schmidt S.A."/>
            <person name="Borneman A.R."/>
        </authorList>
    </citation>
    <scope>NUCLEOTIDE SEQUENCE [LARGE SCALE GENOMIC DNA]</scope>
    <source>
        <strain evidence="2">cv. Chardonnay</strain>
        <tissue evidence="1">Leaf</tissue>
    </source>
</reference>
<dbReference type="Gene3D" id="2.60.120.620">
    <property type="entry name" value="q2cbj1_9rhob like domain"/>
    <property type="match status" value="1"/>
</dbReference>
<dbReference type="EMBL" id="QGNW01000415">
    <property type="protein sequence ID" value="RVW72412.1"/>
    <property type="molecule type" value="Genomic_DNA"/>
</dbReference>
<evidence type="ECO:0000313" key="2">
    <source>
        <dbReference type="Proteomes" id="UP000288805"/>
    </source>
</evidence>
<gene>
    <name evidence="1" type="primary">P4H9_10</name>
    <name evidence="1" type="ORF">CK203_053644</name>
</gene>
<dbReference type="AlphaFoldDB" id="A0A438GJR2"/>
<name>A0A438GJR2_VITVI</name>
<protein>
    <submittedName>
        <fullName evidence="1">Putative prolyl 4-hydroxylase 9</fullName>
    </submittedName>
</protein>
<sequence length="171" mass="19075">MESSNIFPTFLEVNASLLNRRGTPAIAISSIPETKNSGEQAESARKFEETVDERQRWLEPQVRIAASLPLMDVNGVRSPPRLLEWVEEEYSSMPHGETGESSVDLIPFQGVGEKLAVQVLSWKPRALYFPHFATAEQCQSIIEMAKSSLSPSTLVLRKGETEESTKGIRTR</sequence>
<comment type="caution">
    <text evidence="1">The sequence shown here is derived from an EMBL/GenBank/DDBJ whole genome shotgun (WGS) entry which is preliminary data.</text>
</comment>
<accession>A0A438GJR2</accession>